<reference evidence="8" key="1">
    <citation type="submission" date="2023-01" db="EMBL/GenBank/DDBJ databases">
        <title>Metagenome sequencing of chrysophaentin producing Chrysophaeum taylorii.</title>
        <authorList>
            <person name="Davison J."/>
            <person name="Bewley C."/>
        </authorList>
    </citation>
    <scope>NUCLEOTIDE SEQUENCE</scope>
    <source>
        <strain evidence="8">NIES-1699</strain>
    </source>
</reference>
<evidence type="ECO:0000256" key="1">
    <source>
        <dbReference type="ARBA" id="ARBA00022723"/>
    </source>
</evidence>
<dbReference type="SMART" id="SM00471">
    <property type="entry name" value="HDc"/>
    <property type="match status" value="1"/>
</dbReference>
<dbReference type="InterPro" id="IPR003607">
    <property type="entry name" value="HD/PDEase_dom"/>
</dbReference>
<feature type="active site" description="Proton donor" evidence="3">
    <location>
        <position position="371"/>
    </location>
</feature>
<feature type="binding site" evidence="4">
    <location>
        <position position="411"/>
    </location>
    <ligand>
        <name>Zn(2+)</name>
        <dbReference type="ChEBI" id="CHEBI:29105"/>
        <label>1</label>
    </ligand>
</feature>
<comment type="similarity">
    <text evidence="5">Belongs to the cyclic nucleotide phosphodiesterase family.</text>
</comment>
<dbReference type="EMBL" id="JAQMWT010000055">
    <property type="protein sequence ID" value="KAJ8612228.1"/>
    <property type="molecule type" value="Genomic_DNA"/>
</dbReference>
<evidence type="ECO:0000256" key="2">
    <source>
        <dbReference type="ARBA" id="ARBA00022801"/>
    </source>
</evidence>
<feature type="domain" description="PDEase" evidence="7">
    <location>
        <begin position="292"/>
        <end position="630"/>
    </location>
</feature>
<dbReference type="EC" id="3.1.4.-" evidence="5"/>
<feature type="binding site" evidence="4">
    <location>
        <position position="375"/>
    </location>
    <ligand>
        <name>Zn(2+)</name>
        <dbReference type="ChEBI" id="CHEBI:29105"/>
        <label>1</label>
    </ligand>
</feature>
<evidence type="ECO:0000313" key="8">
    <source>
        <dbReference type="EMBL" id="KAJ8612228.1"/>
    </source>
</evidence>
<dbReference type="PANTHER" id="PTHR11347">
    <property type="entry name" value="CYCLIC NUCLEOTIDE PHOSPHODIESTERASE"/>
    <property type="match status" value="1"/>
</dbReference>
<dbReference type="SUPFAM" id="SSF109604">
    <property type="entry name" value="HD-domain/PDEase-like"/>
    <property type="match status" value="1"/>
</dbReference>
<keyword evidence="1 4" id="KW-0479">Metal-binding</keyword>
<dbReference type="Pfam" id="PF00233">
    <property type="entry name" value="PDEase_I"/>
    <property type="match status" value="1"/>
</dbReference>
<proteinExistence type="inferred from homology"/>
<evidence type="ECO:0000313" key="9">
    <source>
        <dbReference type="Proteomes" id="UP001230188"/>
    </source>
</evidence>
<feature type="compositionally biased region" description="Basic and acidic residues" evidence="6">
    <location>
        <begin position="90"/>
        <end position="112"/>
    </location>
</feature>
<dbReference type="InterPro" id="IPR023174">
    <property type="entry name" value="PDEase_CS"/>
</dbReference>
<protein>
    <recommendedName>
        <fullName evidence="5">Phosphodiesterase</fullName>
        <ecNumber evidence="5">3.1.4.-</ecNumber>
    </recommendedName>
</protein>
<evidence type="ECO:0000256" key="6">
    <source>
        <dbReference type="SAM" id="MobiDB-lite"/>
    </source>
</evidence>
<dbReference type="Gene3D" id="1.10.1300.10">
    <property type="entry name" value="3'5'-cyclic nucleotide phosphodiesterase, catalytic domain"/>
    <property type="match status" value="1"/>
</dbReference>
<evidence type="ECO:0000256" key="4">
    <source>
        <dbReference type="PIRSR" id="PIRSR623088-3"/>
    </source>
</evidence>
<feature type="region of interest" description="Disordered" evidence="6">
    <location>
        <begin position="697"/>
        <end position="724"/>
    </location>
</feature>
<dbReference type="CDD" id="cd00077">
    <property type="entry name" value="HDc"/>
    <property type="match status" value="1"/>
</dbReference>
<feature type="binding site" evidence="4">
    <location>
        <position position="412"/>
    </location>
    <ligand>
        <name>Zn(2+)</name>
        <dbReference type="ChEBI" id="CHEBI:29105"/>
        <label>1</label>
    </ligand>
</feature>
<dbReference type="PROSITE" id="PS00126">
    <property type="entry name" value="PDEASE_I_1"/>
    <property type="match status" value="1"/>
</dbReference>
<feature type="region of interest" description="Disordered" evidence="6">
    <location>
        <begin position="176"/>
        <end position="239"/>
    </location>
</feature>
<dbReference type="InterPro" id="IPR036971">
    <property type="entry name" value="PDEase_catalytic_dom_sf"/>
</dbReference>
<evidence type="ECO:0000256" key="5">
    <source>
        <dbReference type="RuleBase" id="RU363067"/>
    </source>
</evidence>
<keyword evidence="9" id="KW-1185">Reference proteome</keyword>
<feature type="binding site" evidence="4">
    <location>
        <position position="522"/>
    </location>
    <ligand>
        <name>Zn(2+)</name>
        <dbReference type="ChEBI" id="CHEBI:29105"/>
        <label>1</label>
    </ligand>
</feature>
<dbReference type="Proteomes" id="UP001230188">
    <property type="component" value="Unassembled WGS sequence"/>
</dbReference>
<dbReference type="InterPro" id="IPR023088">
    <property type="entry name" value="PDEase"/>
</dbReference>
<evidence type="ECO:0000256" key="3">
    <source>
        <dbReference type="PIRSR" id="PIRSR623088-1"/>
    </source>
</evidence>
<gene>
    <name evidence="8" type="ORF">CTAYLR_002930</name>
</gene>
<keyword evidence="2 5" id="KW-0378">Hydrolase</keyword>
<sequence>MAWSSEEPEDVASIDVSISSEERQSSLDQDEYLEEKGEEQRSSRRGKRSRPHAVRPSLKLSKAFLRSSSSSESPKKRPETSSFRSKAANKKAESSFRRPPENPFRREPVTSIHARDLRTGGIMVVEVPVDKTIQEALEMVASQLSVNTEQLVLMAETNDATLKKVLSPQKTTVKSAPFGGDGLDEELLPDPPSSGRTMFGSSRFARIRSFATMSPTSRRGQSSPTSKKDRKTITGRTPRQSMTETMLKTLAFDPDDWRRKRSGSAGRVADFDQHRRLEADDIINHELYYYREPHERSVMMSRPIPWYEYLAHTELCRMSYDGFATTEIENINVAARMLDNLKIPGILKKSIDDLSYFIYDVCELMHESEYHNFNHVVDVTQCVYVNLVATQVVACIQPVEVVGAVLAALCHDLDHPGYSNVYVNNENLEISERYDKKSPLEHHSVACFRDLCAKHNLLEHLTQDDRQRVDRMVEVLILRTDMAHHADLTRAVATELEQIDRAFLDTTDGVDLVLSLALKCADISNQARPWKVACKWNLAVYREFWREGDADEAKGRKINPIHVRSTKKGDIAQKSVGFIKFVVVPLYETYRDLIVKCAAFRDGLNARVVNESLSVLTTNLEHYQLEADGLHVPQDGLADRPGICGPQQLELEQRRFSRTRKTRLLLKHNNKSKNTRFNSDAAPLDDDDLEVVVDTPHWQQRSSTTHRQACSSSPSAAAAPAPRE</sequence>
<feature type="binding site" evidence="4">
    <location>
        <position position="412"/>
    </location>
    <ligand>
        <name>Zn(2+)</name>
        <dbReference type="ChEBI" id="CHEBI:29105"/>
        <label>2</label>
    </ligand>
</feature>
<feature type="compositionally biased region" description="Polar residues" evidence="6">
    <location>
        <begin position="697"/>
        <end position="710"/>
    </location>
</feature>
<organism evidence="8 9">
    <name type="scientific">Chrysophaeum taylorii</name>
    <dbReference type="NCBI Taxonomy" id="2483200"/>
    <lineage>
        <taxon>Eukaryota</taxon>
        <taxon>Sar</taxon>
        <taxon>Stramenopiles</taxon>
        <taxon>Ochrophyta</taxon>
        <taxon>Pelagophyceae</taxon>
        <taxon>Pelagomonadales</taxon>
        <taxon>Pelagomonadaceae</taxon>
        <taxon>Chrysophaeum</taxon>
    </lineage>
</organism>
<feature type="region of interest" description="Disordered" evidence="6">
    <location>
        <begin position="1"/>
        <end position="112"/>
    </location>
</feature>
<dbReference type="GO" id="GO:0004114">
    <property type="term" value="F:3',5'-cyclic-nucleotide phosphodiesterase activity"/>
    <property type="evidence" value="ECO:0007669"/>
    <property type="project" value="InterPro"/>
</dbReference>
<dbReference type="PROSITE" id="PS51845">
    <property type="entry name" value="PDEASE_I_2"/>
    <property type="match status" value="1"/>
</dbReference>
<accession>A0AAD7XPM7</accession>
<dbReference type="InterPro" id="IPR002073">
    <property type="entry name" value="PDEase_catalytic_dom"/>
</dbReference>
<feature type="compositionally biased region" description="Low complexity" evidence="6">
    <location>
        <begin position="711"/>
        <end position="724"/>
    </location>
</feature>
<feature type="compositionally biased region" description="Polar residues" evidence="6">
    <location>
        <begin position="211"/>
        <end position="225"/>
    </location>
</feature>
<dbReference type="GO" id="GO:0007165">
    <property type="term" value="P:signal transduction"/>
    <property type="evidence" value="ECO:0007669"/>
    <property type="project" value="InterPro"/>
</dbReference>
<feature type="compositionally biased region" description="Basic residues" evidence="6">
    <location>
        <begin position="43"/>
        <end position="53"/>
    </location>
</feature>
<dbReference type="PRINTS" id="PR00387">
    <property type="entry name" value="PDIESTERASE1"/>
</dbReference>
<feature type="compositionally biased region" description="Low complexity" evidence="6">
    <location>
        <begin position="57"/>
        <end position="72"/>
    </location>
</feature>
<evidence type="ECO:0000259" key="7">
    <source>
        <dbReference type="PROSITE" id="PS51845"/>
    </source>
</evidence>
<dbReference type="GO" id="GO:0046872">
    <property type="term" value="F:metal ion binding"/>
    <property type="evidence" value="ECO:0007669"/>
    <property type="project" value="UniProtKB-KW"/>
</dbReference>
<name>A0AAD7XPM7_9STRA</name>
<comment type="cofactor">
    <cofactor evidence="5">
        <name>a divalent metal cation</name>
        <dbReference type="ChEBI" id="CHEBI:60240"/>
    </cofactor>
    <text evidence="5">Binds 2 divalent metal cations per subunit. Site 1 may preferentially bind zinc ions, while site 2 has a preference for magnesium and/or manganese ions.</text>
</comment>
<feature type="compositionally biased region" description="Acidic residues" evidence="6">
    <location>
        <begin position="1"/>
        <end position="12"/>
    </location>
</feature>
<dbReference type="AlphaFoldDB" id="A0AAD7XPM7"/>
<comment type="caution">
    <text evidence="8">The sequence shown here is derived from an EMBL/GenBank/DDBJ whole genome shotgun (WGS) entry which is preliminary data.</text>
</comment>